<organism evidence="3 4">
    <name type="scientific">Solanum commersonii</name>
    <name type="common">Commerson's wild potato</name>
    <name type="synonym">Commerson's nightshade</name>
    <dbReference type="NCBI Taxonomy" id="4109"/>
    <lineage>
        <taxon>Eukaryota</taxon>
        <taxon>Viridiplantae</taxon>
        <taxon>Streptophyta</taxon>
        <taxon>Embryophyta</taxon>
        <taxon>Tracheophyta</taxon>
        <taxon>Spermatophyta</taxon>
        <taxon>Magnoliopsida</taxon>
        <taxon>eudicotyledons</taxon>
        <taxon>Gunneridae</taxon>
        <taxon>Pentapetalae</taxon>
        <taxon>asterids</taxon>
        <taxon>lamiids</taxon>
        <taxon>Solanales</taxon>
        <taxon>Solanaceae</taxon>
        <taxon>Solanoideae</taxon>
        <taxon>Solaneae</taxon>
        <taxon>Solanum</taxon>
    </lineage>
</organism>
<evidence type="ECO:0000313" key="4">
    <source>
        <dbReference type="Proteomes" id="UP000824120"/>
    </source>
</evidence>
<dbReference type="Pfam" id="PF24924">
    <property type="entry name" value="DUF7745"/>
    <property type="match status" value="1"/>
</dbReference>
<feature type="domain" description="G-patch" evidence="2">
    <location>
        <begin position="637"/>
        <end position="675"/>
    </location>
</feature>
<feature type="compositionally biased region" description="Polar residues" evidence="1">
    <location>
        <begin position="485"/>
        <end position="494"/>
    </location>
</feature>
<feature type="compositionally biased region" description="Polar residues" evidence="1">
    <location>
        <begin position="515"/>
        <end position="527"/>
    </location>
</feature>
<evidence type="ECO:0000259" key="2">
    <source>
        <dbReference type="PROSITE" id="PS50174"/>
    </source>
</evidence>
<evidence type="ECO:0000313" key="3">
    <source>
        <dbReference type="EMBL" id="KAG5584622.1"/>
    </source>
</evidence>
<feature type="region of interest" description="Disordered" evidence="1">
    <location>
        <begin position="485"/>
        <end position="553"/>
    </location>
</feature>
<dbReference type="GO" id="GO:0003676">
    <property type="term" value="F:nucleic acid binding"/>
    <property type="evidence" value="ECO:0007669"/>
    <property type="project" value="InterPro"/>
</dbReference>
<gene>
    <name evidence="3" type="ORF">H5410_045056</name>
</gene>
<comment type="caution">
    <text evidence="3">The sequence shown here is derived from an EMBL/GenBank/DDBJ whole genome shotgun (WGS) entry which is preliminary data.</text>
</comment>
<feature type="compositionally biased region" description="Low complexity" evidence="1">
    <location>
        <begin position="528"/>
        <end position="544"/>
    </location>
</feature>
<dbReference type="OrthoDB" id="2011299at2759"/>
<dbReference type="PROSITE" id="PS50174">
    <property type="entry name" value="G_PATCH"/>
    <property type="match status" value="1"/>
</dbReference>
<proteinExistence type="predicted"/>
<protein>
    <recommendedName>
        <fullName evidence="2">G-patch domain-containing protein</fullName>
    </recommendedName>
</protein>
<dbReference type="Proteomes" id="UP000824120">
    <property type="component" value="Chromosome 9"/>
</dbReference>
<keyword evidence="4" id="KW-1185">Reference proteome</keyword>
<accession>A0A9J5XBJ0</accession>
<dbReference type="PANTHER" id="PTHR48200:SF1">
    <property type="entry name" value="AMINOTRANSFERASE-LIKE PLANT MOBILE DOMAIN-CONTAINING PROTEIN"/>
    <property type="match status" value="1"/>
</dbReference>
<name>A0A9J5XBJ0_SOLCO</name>
<evidence type="ECO:0000256" key="1">
    <source>
        <dbReference type="SAM" id="MobiDB-lite"/>
    </source>
</evidence>
<reference evidence="3 4" key="1">
    <citation type="submission" date="2020-09" db="EMBL/GenBank/DDBJ databases">
        <title>De no assembly of potato wild relative species, Solanum commersonii.</title>
        <authorList>
            <person name="Cho K."/>
        </authorList>
    </citation>
    <scope>NUCLEOTIDE SEQUENCE [LARGE SCALE GENOMIC DNA]</scope>
    <source>
        <strain evidence="3">LZ3.2</strain>
        <tissue evidence="3">Leaf</tissue>
    </source>
</reference>
<sequence>MSSVPQVPKVRMVEGFPHKLRTWWENFTPTEKLAITRRLGCLPLLFKIVPNKHVIRALIEFWDPDRVVFAFKDFELTPTLEEIFYFTSLKYQRMGQIIPHSQSGKIFLRYLGLKNEKKLRCFENNWVSLDYLYERYGRSDSYKLFRKEFSCTPVHWQVRRPIAFVVALLGTLGVDGEELTVVPMILAEIFRALGKCKRGESNFFEVLTIGIDDWYEFLAHRTSDQVQWKYPLLPRSLAYIRCRRSYYIELIGLKGLQPYAPVRVLQKFGQAQVIPLRANMRNSEISFGPNFKVPRAREIFHEWDNILTIDIGNGPEKEIPEYWVWFQEGRNSISSEGEQGFEDIGTTIWIRHSRLGTKLVTPEMWAQMENIMRYLDNAGAGPSNVGASSSLPPLALICVDYELADHPYFTRSKARADMTDSGASDQNGLGLVTVLRDEPETSEGMEPIPYNEHIANLMQKMANMQSEIDRLRNLTNLSITLNTPLPEHGTNTATPPLFPHVDSPTPQYFPPNPSLHKTNPTASKQSTNPQQPNFPQNNPQQANPLPFTTSYAPQTSLTQTPYVPQVYVAEAQPFLNPMPTVPKVDPYEEMEKEARYRAVDNVAKEIRNLKEVFKSIQVHKGVEENLPRVLMMVAWEMLKNGFIPGQGLGAKLDGIVEPIQLPGQKYTFGLGYEPTPEEISSANLKKKSDIPLPQPIPPLNQSFSKVFAAQGSEEAVEDNLTKGLKNLFIEEAECNMILEDCTEASTIWDAMPEDALNNWTCNPSPVLRESW</sequence>
<dbReference type="AlphaFoldDB" id="A0A9J5XBJ0"/>
<dbReference type="InterPro" id="IPR056647">
    <property type="entry name" value="DUF7745"/>
</dbReference>
<dbReference type="EMBL" id="JACXVP010000009">
    <property type="protein sequence ID" value="KAG5584622.1"/>
    <property type="molecule type" value="Genomic_DNA"/>
</dbReference>
<dbReference type="InterPro" id="IPR000467">
    <property type="entry name" value="G_patch_dom"/>
</dbReference>
<dbReference type="PANTHER" id="PTHR48200">
    <property type="entry name" value="PROTEIN, PUTATIVE-RELATED"/>
    <property type="match status" value="1"/>
</dbReference>
<dbReference type="Pfam" id="PF01585">
    <property type="entry name" value="G-patch"/>
    <property type="match status" value="1"/>
</dbReference>